<keyword evidence="1" id="KW-0732">Signal</keyword>
<gene>
    <name evidence="3" type="ORF">R3L15_07075</name>
    <name evidence="2" type="ORF">R3L16_00325</name>
</gene>
<evidence type="ECO:0000256" key="1">
    <source>
        <dbReference type="SAM" id="SignalP"/>
    </source>
</evidence>
<feature type="signal peptide" evidence="1">
    <location>
        <begin position="1"/>
        <end position="20"/>
    </location>
</feature>
<evidence type="ECO:0008006" key="5">
    <source>
        <dbReference type="Google" id="ProtNLM"/>
    </source>
</evidence>
<sequence length="183" mass="20072">MKKVFLSVIAVLALTFGMNAQEGFSAGAFIGVPVSGSDYATFSIGADVTYLFEINEKFSVGPTTGFSHSFGDDRIYYDNNGAYNVDDPFQYVPIAGAGRFNINEMFTVGLDLGYAVGINDDNDGGFYYRPMFGYNINDMIQLNASYRGISLGDANRVYYGNYYYDYGYTGSFGIFSVGATFSF</sequence>
<dbReference type="Proteomes" id="UP001368318">
    <property type="component" value="Chromosome"/>
</dbReference>
<dbReference type="EMBL" id="CP136925">
    <property type="protein sequence ID" value="WXA11902.1"/>
    <property type="molecule type" value="Genomic_DNA"/>
</dbReference>
<accession>A0AAU6NZA7</accession>
<dbReference type="AlphaFoldDB" id="A0AAU6NZA7"/>
<reference evidence="2 4" key="1">
    <citation type="submission" date="2023-10" db="EMBL/GenBank/DDBJ databases">
        <title>Culture-based analysis of two novel bacteria associated with mangrove crab gills.</title>
        <authorList>
            <person name="Yang X."/>
            <person name="Garuglieri E."/>
            <person name="Van Goethem M.W."/>
            <person name="Fusi M."/>
            <person name="Marasco R."/>
            <person name="Daffonchio D.G."/>
        </authorList>
    </citation>
    <scope>NUCLEOTIDE SEQUENCE [LARGE SCALE GENOMIC DNA]</scope>
    <source>
        <strain evidence="3">UG2-1</strain>
        <strain evidence="2">UG2-2</strain>
        <strain evidence="4">UG2_2</strain>
    </source>
</reference>
<name>A0AAU6NZA7_9FLAO</name>
<evidence type="ECO:0000313" key="4">
    <source>
        <dbReference type="Proteomes" id="UP001368318"/>
    </source>
</evidence>
<evidence type="ECO:0000313" key="3">
    <source>
        <dbReference type="EMBL" id="WXA11902.1"/>
    </source>
</evidence>
<dbReference type="KEGG" id="mcaa:R3L15_07075"/>
<keyword evidence="4" id="KW-1185">Reference proteome</keyword>
<dbReference type="EMBL" id="CP136924">
    <property type="protein sequence ID" value="WXA02937.1"/>
    <property type="molecule type" value="Genomic_DNA"/>
</dbReference>
<evidence type="ECO:0000313" key="2">
    <source>
        <dbReference type="EMBL" id="WXA02937.1"/>
    </source>
</evidence>
<dbReference type="RefSeq" id="WP_338730805.1">
    <property type="nucleotide sequence ID" value="NZ_CP136924.1"/>
</dbReference>
<proteinExistence type="predicted"/>
<protein>
    <recommendedName>
        <fullName evidence="5">Outer membrane protein beta-barrel domain-containing protein</fullName>
    </recommendedName>
</protein>
<feature type="chain" id="PRO_5044712827" description="Outer membrane protein beta-barrel domain-containing protein" evidence="1">
    <location>
        <begin position="21"/>
        <end position="183"/>
    </location>
</feature>
<organism evidence="2 4">
    <name type="scientific">Mangrovimonas cancribranchiae</name>
    <dbReference type="NCBI Taxonomy" id="3080055"/>
    <lineage>
        <taxon>Bacteria</taxon>
        <taxon>Pseudomonadati</taxon>
        <taxon>Bacteroidota</taxon>
        <taxon>Flavobacteriia</taxon>
        <taxon>Flavobacteriales</taxon>
        <taxon>Flavobacteriaceae</taxon>
        <taxon>Mangrovimonas</taxon>
    </lineage>
</organism>